<dbReference type="OrthoDB" id="5166357at2"/>
<dbReference type="Pfam" id="PF08386">
    <property type="entry name" value="Abhydrolase_4"/>
    <property type="match status" value="1"/>
</dbReference>
<protein>
    <submittedName>
        <fullName evidence="3">Putative hydrolase</fullName>
    </submittedName>
</protein>
<evidence type="ECO:0000259" key="2">
    <source>
        <dbReference type="Pfam" id="PF08386"/>
    </source>
</evidence>
<dbReference type="AlphaFoldDB" id="M0QKU1"/>
<keyword evidence="3" id="KW-0378">Hydrolase</keyword>
<dbReference type="Gene3D" id="3.40.50.1820">
    <property type="entry name" value="alpha/beta hydrolase"/>
    <property type="match status" value="1"/>
</dbReference>
<name>M0QKU1_9ACTN</name>
<keyword evidence="4" id="KW-1185">Reference proteome</keyword>
<feature type="region of interest" description="Disordered" evidence="1">
    <location>
        <begin position="33"/>
        <end position="69"/>
    </location>
</feature>
<evidence type="ECO:0000313" key="3">
    <source>
        <dbReference type="EMBL" id="GAC68876.1"/>
    </source>
</evidence>
<sequence>MRRPSRAPTRTIRGRLAVVVAISAVLVGGCAIGPDPGPDAVTGGGGGGEAAPSSSAPPPPPRLSAPRTDLNWLDCSDATTRRYDVPRPSGVRIQCATFESPIDPDRPEDDTVTVAATRVTAADTPADAAPLVLTAGTDLPSSRVAMLLAAGPGRSVLARHPIVAVDRRGIPESSELDCLTRAERTTMADNGLGFATQSQSDRIARLARAATSASDGCTETLTPHQLDFAVSFAASDLETLRKRWGVEHLGLIGVGEGSDVALAYASAYGGRSGRIILDTPTPFGANARDRANQQATGVQTALRTFTQRCSAAGDCPLGADGVATITDVVDKGRSGDLSGISDTQALAGITTAIAVAPDGPRGITDVAAMIAAADRGDVAALRRAAQAAEDLRTTDGQLVSRCNDVTGPVGQNEVPGLITAWSRQNPITGANSALGLLRCNGWASTTPVSPPNAFPVAPLILSGANDPINGGGGADALRPLLIRAGTEATTVGWDGIGYSVLARSDCAADIVGQYVDTAPLTGPTQRGCPS</sequence>
<reference evidence="3 4" key="1">
    <citation type="submission" date="2013-01" db="EMBL/GenBank/DDBJ databases">
        <title>Whole genome shotgun sequence of Gordonia soli NBRC 108243.</title>
        <authorList>
            <person name="Isaki-Nakamura S."/>
            <person name="Hosoyama A."/>
            <person name="Tsuchikane K."/>
            <person name="Ando Y."/>
            <person name="Baba S."/>
            <person name="Ohji S."/>
            <person name="Hamada M."/>
            <person name="Tamura T."/>
            <person name="Yamazoe A."/>
            <person name="Yamazaki S."/>
            <person name="Fujita N."/>
        </authorList>
    </citation>
    <scope>NUCLEOTIDE SEQUENCE [LARGE SCALE GENOMIC DNA]</scope>
    <source>
        <strain evidence="3 4">NBRC 108243</strain>
    </source>
</reference>
<evidence type="ECO:0000256" key="1">
    <source>
        <dbReference type="SAM" id="MobiDB-lite"/>
    </source>
</evidence>
<comment type="caution">
    <text evidence="3">The sequence shown here is derived from an EMBL/GenBank/DDBJ whole genome shotgun (WGS) entry which is preliminary data.</text>
</comment>
<dbReference type="SUPFAM" id="SSF53474">
    <property type="entry name" value="alpha/beta-Hydrolases"/>
    <property type="match status" value="1"/>
</dbReference>
<dbReference type="InterPro" id="IPR029058">
    <property type="entry name" value="AB_hydrolase_fold"/>
</dbReference>
<feature type="domain" description="Peptidase S33 tripeptidyl aminopeptidase-like C-terminal" evidence="2">
    <location>
        <begin position="427"/>
        <end position="518"/>
    </location>
</feature>
<dbReference type="GO" id="GO:0016787">
    <property type="term" value="F:hydrolase activity"/>
    <property type="evidence" value="ECO:0007669"/>
    <property type="project" value="UniProtKB-KW"/>
</dbReference>
<organism evidence="3 4">
    <name type="scientific">Gordonia soli NBRC 108243</name>
    <dbReference type="NCBI Taxonomy" id="1223545"/>
    <lineage>
        <taxon>Bacteria</taxon>
        <taxon>Bacillati</taxon>
        <taxon>Actinomycetota</taxon>
        <taxon>Actinomycetes</taxon>
        <taxon>Mycobacteriales</taxon>
        <taxon>Gordoniaceae</taxon>
        <taxon>Gordonia</taxon>
    </lineage>
</organism>
<dbReference type="RefSeq" id="WP_007621386.1">
    <property type="nucleotide sequence ID" value="NZ_BANX01000019.1"/>
</dbReference>
<gene>
    <name evidence="3" type="ORF">GS4_19_00660</name>
</gene>
<dbReference type="EMBL" id="BANX01000019">
    <property type="protein sequence ID" value="GAC68876.1"/>
    <property type="molecule type" value="Genomic_DNA"/>
</dbReference>
<dbReference type="eggNOG" id="COG0596">
    <property type="taxonomic scope" value="Bacteria"/>
</dbReference>
<dbReference type="STRING" id="1223545.GS4_19_00660"/>
<accession>M0QKU1</accession>
<evidence type="ECO:0000313" key="4">
    <source>
        <dbReference type="Proteomes" id="UP000011666"/>
    </source>
</evidence>
<dbReference type="Proteomes" id="UP000011666">
    <property type="component" value="Unassembled WGS sequence"/>
</dbReference>
<dbReference type="PROSITE" id="PS51257">
    <property type="entry name" value="PROKAR_LIPOPROTEIN"/>
    <property type="match status" value="1"/>
</dbReference>
<dbReference type="InterPro" id="IPR013595">
    <property type="entry name" value="Pept_S33_TAP-like_C"/>
</dbReference>
<proteinExistence type="predicted"/>